<name>A0AAJ5UHR5_XYLFS</name>
<dbReference type="Pfam" id="PF12323">
    <property type="entry name" value="HTH_OrfB_IS605"/>
    <property type="match status" value="1"/>
</dbReference>
<feature type="domain" description="Transposase putative helix-turn-helix" evidence="1">
    <location>
        <begin position="1"/>
        <end position="43"/>
    </location>
</feature>
<dbReference type="GeneID" id="93904988"/>
<dbReference type="AlphaFoldDB" id="A0AAJ5UHR5"/>
<organism evidence="2 3">
    <name type="scientific">Xylella fastidiosa subsp. fastidiosa</name>
    <dbReference type="NCBI Taxonomy" id="644356"/>
    <lineage>
        <taxon>Bacteria</taxon>
        <taxon>Pseudomonadati</taxon>
        <taxon>Pseudomonadota</taxon>
        <taxon>Gammaproteobacteria</taxon>
        <taxon>Lysobacterales</taxon>
        <taxon>Lysobacteraceae</taxon>
        <taxon>Xylella</taxon>
    </lineage>
</organism>
<evidence type="ECO:0000313" key="3">
    <source>
        <dbReference type="Proteomes" id="UP001211513"/>
    </source>
</evidence>
<dbReference type="Proteomes" id="UP001211513">
    <property type="component" value="Chromosome"/>
</dbReference>
<reference evidence="2" key="1">
    <citation type="journal article" date="2022" name="Phytopathology">
        <title>Complete circularized genome resources of seven strains of Xylella fastidiosa subsp. fastidiosa using hybrid assembly reveals unknown plasmids.</title>
        <authorList>
            <person name="Velasco-Amo M.D.P."/>
            <person name="Arias-Giraldo L.F.F."/>
            <person name="Ecija M.R."/>
            <person name="De La Fuente L."/>
            <person name="Marco-Noales E."/>
            <person name="Moralejo E."/>
            <person name="Navas-Cort J.A."/>
            <person name="Landa B.B."/>
        </authorList>
    </citation>
    <scope>NUCLEOTIDE SEQUENCE</scope>
    <source>
        <strain evidence="2">CFBP8073</strain>
    </source>
</reference>
<proteinExistence type="predicted"/>
<protein>
    <submittedName>
        <fullName evidence="2">Helix-turn-helix domain-containing protein</fullName>
    </submittedName>
</protein>
<sequence length="53" mass="5895">MLMAHRIALDPNNVQATHLSRAAGVAGFSYNWALAEWRHQYEACTLDSALPKP</sequence>
<accession>A0AAJ5UHR5</accession>
<dbReference type="RefSeq" id="WP_014607806.1">
    <property type="nucleotide sequence ID" value="NZ_CP040799.1"/>
</dbReference>
<dbReference type="InterPro" id="IPR021027">
    <property type="entry name" value="Transposase_put_HTH"/>
</dbReference>
<evidence type="ECO:0000259" key="1">
    <source>
        <dbReference type="Pfam" id="PF12323"/>
    </source>
</evidence>
<gene>
    <name evidence="2" type="ORF">OK117_06460</name>
</gene>
<dbReference type="EMBL" id="CP109886">
    <property type="protein sequence ID" value="WCF27311.1"/>
    <property type="molecule type" value="Genomic_DNA"/>
</dbReference>
<reference evidence="2" key="2">
    <citation type="submission" date="2022-10" db="EMBL/GenBank/DDBJ databases">
        <authorList>
            <person name="Landa B."/>
            <person name="Arias-Giraldo L.F."/>
            <person name="Roman-Ecija M."/>
            <person name="Velasco-Amo M.P."/>
            <person name="De La Fuente L."/>
            <person name="Marco-Noales E."/>
            <person name="Moralejo E."/>
        </authorList>
    </citation>
    <scope>NUCLEOTIDE SEQUENCE</scope>
    <source>
        <strain evidence="2">CFBP8073</strain>
    </source>
</reference>
<evidence type="ECO:0000313" key="2">
    <source>
        <dbReference type="EMBL" id="WCF27311.1"/>
    </source>
</evidence>